<dbReference type="PIRSF" id="PIRSF003085">
    <property type="entry name" value="CMAS"/>
    <property type="match status" value="1"/>
</dbReference>
<dbReference type="GO" id="GO:0008610">
    <property type="term" value="P:lipid biosynthetic process"/>
    <property type="evidence" value="ECO:0007669"/>
    <property type="project" value="InterPro"/>
</dbReference>
<reference evidence="6 7" key="1">
    <citation type="submission" date="2020-04" db="EMBL/GenBank/DDBJ databases">
        <title>Rhodospirillaceae bacterium KN72 isolated from deep sea.</title>
        <authorList>
            <person name="Zhang D.-C."/>
        </authorList>
    </citation>
    <scope>NUCLEOTIDE SEQUENCE [LARGE SCALE GENOMIC DNA]</scope>
    <source>
        <strain evidence="6 7">KN72</strain>
    </source>
</reference>
<proteinExistence type="inferred from homology"/>
<gene>
    <name evidence="6" type="ORF">HH303_07240</name>
</gene>
<dbReference type="Proteomes" id="UP000539372">
    <property type="component" value="Unassembled WGS sequence"/>
</dbReference>
<dbReference type="GO" id="GO:0032259">
    <property type="term" value="P:methylation"/>
    <property type="evidence" value="ECO:0007669"/>
    <property type="project" value="UniProtKB-KW"/>
</dbReference>
<keyword evidence="7" id="KW-1185">Reference proteome</keyword>
<evidence type="ECO:0000256" key="5">
    <source>
        <dbReference type="ARBA" id="ARBA00023098"/>
    </source>
</evidence>
<name>A0A7Y0E0K6_9PROT</name>
<evidence type="ECO:0000256" key="1">
    <source>
        <dbReference type="ARBA" id="ARBA00010815"/>
    </source>
</evidence>
<dbReference type="InterPro" id="IPR029063">
    <property type="entry name" value="SAM-dependent_MTases_sf"/>
</dbReference>
<evidence type="ECO:0000313" key="7">
    <source>
        <dbReference type="Proteomes" id="UP000539372"/>
    </source>
</evidence>
<dbReference type="RefSeq" id="WP_169624561.1">
    <property type="nucleotide sequence ID" value="NZ_JABBNT010000002.1"/>
</dbReference>
<organism evidence="6 7">
    <name type="scientific">Pacificispira spongiicola</name>
    <dbReference type="NCBI Taxonomy" id="2729598"/>
    <lineage>
        <taxon>Bacteria</taxon>
        <taxon>Pseudomonadati</taxon>
        <taxon>Pseudomonadota</taxon>
        <taxon>Alphaproteobacteria</taxon>
        <taxon>Rhodospirillales</taxon>
        <taxon>Rhodospirillaceae</taxon>
        <taxon>Pacificispira</taxon>
    </lineage>
</organism>
<keyword evidence="5" id="KW-0443">Lipid metabolism</keyword>
<dbReference type="SUPFAM" id="SSF53335">
    <property type="entry name" value="S-adenosyl-L-methionine-dependent methyltransferases"/>
    <property type="match status" value="1"/>
</dbReference>
<dbReference type="PANTHER" id="PTHR43667:SF1">
    <property type="entry name" value="CYCLOPROPANE-FATTY-ACYL-PHOSPHOLIPID SYNTHASE"/>
    <property type="match status" value="1"/>
</dbReference>
<comment type="similarity">
    <text evidence="1">Belongs to the CFA/CMAS family.</text>
</comment>
<dbReference type="CDD" id="cd02440">
    <property type="entry name" value="AdoMet_MTases"/>
    <property type="match status" value="1"/>
</dbReference>
<evidence type="ECO:0000256" key="2">
    <source>
        <dbReference type="ARBA" id="ARBA00022603"/>
    </source>
</evidence>
<evidence type="ECO:0000313" key="6">
    <source>
        <dbReference type="EMBL" id="NMM44266.1"/>
    </source>
</evidence>
<dbReference type="AlphaFoldDB" id="A0A7Y0E0K6"/>
<keyword evidence="3 6" id="KW-0808">Transferase</keyword>
<dbReference type="Pfam" id="PF02353">
    <property type="entry name" value="CMAS"/>
    <property type="match status" value="1"/>
</dbReference>
<keyword evidence="4" id="KW-0949">S-adenosyl-L-methionine</keyword>
<keyword evidence="2 6" id="KW-0489">Methyltransferase</keyword>
<evidence type="ECO:0000256" key="3">
    <source>
        <dbReference type="ARBA" id="ARBA00022679"/>
    </source>
</evidence>
<protein>
    <submittedName>
        <fullName evidence="6">Class I SAM-dependent methyltransferase</fullName>
    </submittedName>
</protein>
<dbReference type="InterPro" id="IPR003333">
    <property type="entry name" value="CMAS"/>
</dbReference>
<dbReference type="GO" id="GO:0008168">
    <property type="term" value="F:methyltransferase activity"/>
    <property type="evidence" value="ECO:0007669"/>
    <property type="project" value="UniProtKB-KW"/>
</dbReference>
<dbReference type="PANTHER" id="PTHR43667">
    <property type="entry name" value="CYCLOPROPANE-FATTY-ACYL-PHOSPHOLIPID SYNTHASE"/>
    <property type="match status" value="1"/>
</dbReference>
<sequence length="404" mass="46050">MLLDRILRRLIKRGRLIIEDAKGRRRAYGETGGDDARDLVLVLKEPSVGNRIALDPDPGLGEAYMEGKIEIRNGRIYDLLELIGRNIDNGRNTPGGISRTFGHLLRKAHQINPAHRARKNVAHHYDLSGELYDLFLDKDRQYSCAYFDTGNLTLDEAQERKKAHIARKLMLEPGNRVLDIGCGWGGMALTLARTAPDVQVLGVTLSTEQLGVARRRAEEAGLADRVKFELIDYRKVEGQFDRIVSVGMFEHVGVPQYQTFFDKVNALLSPDGVAVLHSIGRNEPPGITSPFIRKYIFPGGYIPAVSEVLNRVEKSGLWTTDIEILRIHYAETVRHWRMRFLDNWDKAKAIYDERFCRMWEFYLAGSEMAFRHDGLMVFQIQMAKHVERVPLTRAYMYPDPGLAE</sequence>
<dbReference type="EMBL" id="JABBNT010000002">
    <property type="protein sequence ID" value="NMM44266.1"/>
    <property type="molecule type" value="Genomic_DNA"/>
</dbReference>
<dbReference type="Gene3D" id="3.40.50.150">
    <property type="entry name" value="Vaccinia Virus protein VP39"/>
    <property type="match status" value="1"/>
</dbReference>
<dbReference type="InterPro" id="IPR050723">
    <property type="entry name" value="CFA/CMAS"/>
</dbReference>
<evidence type="ECO:0000256" key="4">
    <source>
        <dbReference type="ARBA" id="ARBA00022691"/>
    </source>
</evidence>
<accession>A0A7Y0E0K6</accession>
<comment type="caution">
    <text evidence="6">The sequence shown here is derived from an EMBL/GenBank/DDBJ whole genome shotgun (WGS) entry which is preliminary data.</text>
</comment>